<dbReference type="EMBL" id="ML975150">
    <property type="protein sequence ID" value="KAF1816128.1"/>
    <property type="molecule type" value="Genomic_DNA"/>
</dbReference>
<evidence type="ECO:0000313" key="5">
    <source>
        <dbReference type="Proteomes" id="UP000504638"/>
    </source>
</evidence>
<keyword evidence="1" id="KW-0677">Repeat</keyword>
<feature type="domain" description="DUF7708" evidence="2">
    <location>
        <begin position="108"/>
        <end position="235"/>
    </location>
</feature>
<gene>
    <name evidence="4 6" type="ORF">P152DRAFT_454367</name>
</gene>
<name>A0A6G1GDK9_9PEZI</name>
<dbReference type="Proteomes" id="UP000504638">
    <property type="component" value="Unplaced"/>
</dbReference>
<evidence type="ECO:0000259" key="2">
    <source>
        <dbReference type="Pfam" id="PF24809"/>
    </source>
</evidence>
<reference evidence="6" key="3">
    <citation type="submission" date="2025-04" db="UniProtKB">
        <authorList>
            <consortium name="RefSeq"/>
        </authorList>
    </citation>
    <scope>IDENTIFICATION</scope>
    <source>
        <strain evidence="6">CBS 781.70</strain>
    </source>
</reference>
<dbReference type="RefSeq" id="XP_033537759.1">
    <property type="nucleotide sequence ID" value="XM_033678577.1"/>
</dbReference>
<dbReference type="OrthoDB" id="5389929at2759"/>
<dbReference type="AlphaFoldDB" id="A0A6G1GDK9"/>
<reference evidence="6" key="2">
    <citation type="submission" date="2020-04" db="EMBL/GenBank/DDBJ databases">
        <authorList>
            <consortium name="NCBI Genome Project"/>
        </authorList>
    </citation>
    <scope>NUCLEOTIDE SEQUENCE</scope>
    <source>
        <strain evidence="6">CBS 781.70</strain>
    </source>
</reference>
<proteinExistence type="predicted"/>
<protein>
    <submittedName>
        <fullName evidence="4 6">Uncharacterized protein</fullName>
    </submittedName>
</protein>
<dbReference type="InterPro" id="IPR056884">
    <property type="entry name" value="NPHP3-like_N"/>
</dbReference>
<evidence type="ECO:0000259" key="3">
    <source>
        <dbReference type="Pfam" id="PF24883"/>
    </source>
</evidence>
<evidence type="ECO:0000313" key="4">
    <source>
        <dbReference type="EMBL" id="KAF1816128.1"/>
    </source>
</evidence>
<evidence type="ECO:0000313" key="6">
    <source>
        <dbReference type="RefSeq" id="XP_033537759.1"/>
    </source>
</evidence>
<dbReference type="InterPro" id="IPR056125">
    <property type="entry name" value="DUF7708"/>
</dbReference>
<accession>A0A6G1GDK9</accession>
<dbReference type="Pfam" id="PF24809">
    <property type="entry name" value="DUF7708"/>
    <property type="match status" value="1"/>
</dbReference>
<evidence type="ECO:0000256" key="1">
    <source>
        <dbReference type="ARBA" id="ARBA00022737"/>
    </source>
</evidence>
<sequence length="529" mass="61208">MLQRRRQSVVPAAFCPMPTAELSDAERRKIQQIQEKQDLFHQKLKRRGLGRYEEKAIACSSAEEFAGFWTEFSDHAQVKFENRHIDGWRRRTRKFQSFAEGVRTFMDEIKPVLDACREMGKPYSGFAIGTMAILFVVGSNKHRIENQLLSTLTGIKDRLPGIKILAECCGMGTEYEMDLKLKMQLAHWAFTDLAIEMVGYYIDRGYRRWMIAIFRSGKFKDMIDTVNTSVIAVRSRCEELAILNINQIKETNDELLKKMHRYQLGQGSDYLMRLLEPLGIPTWSLSGHHKRLADYQRSIEAEQFYEGSYENMTGMSLERFHQQETSFIQWSQSSDAAMLILTGANNCNITELKQHCWISPVAIDMARKYRDQGITHAFYPFQERRATSISTAVPIIVTQLLGFKLRELDGHQMDIIAHARAFSRTTDADEETRATALSRLLNDTIKIFQPEERVVLIIDRVDICDESERDGFLRMLVSMLNEACCTLKILLVTQSVVDWRPNVRELRSRLRTSAGLHQALKVQRFRSEY</sequence>
<dbReference type="GeneID" id="54419147"/>
<dbReference type="Pfam" id="PF24883">
    <property type="entry name" value="NPHP3_N"/>
    <property type="match status" value="1"/>
</dbReference>
<keyword evidence="5" id="KW-1185">Reference proteome</keyword>
<organism evidence="4">
    <name type="scientific">Eremomyces bilateralis CBS 781.70</name>
    <dbReference type="NCBI Taxonomy" id="1392243"/>
    <lineage>
        <taxon>Eukaryota</taxon>
        <taxon>Fungi</taxon>
        <taxon>Dikarya</taxon>
        <taxon>Ascomycota</taxon>
        <taxon>Pezizomycotina</taxon>
        <taxon>Dothideomycetes</taxon>
        <taxon>Dothideomycetes incertae sedis</taxon>
        <taxon>Eremomycetales</taxon>
        <taxon>Eremomycetaceae</taxon>
        <taxon>Eremomyces</taxon>
    </lineage>
</organism>
<feature type="domain" description="Nephrocystin 3-like N-terminal" evidence="3">
    <location>
        <begin position="323"/>
        <end position="492"/>
    </location>
</feature>
<reference evidence="4 6" key="1">
    <citation type="submission" date="2020-01" db="EMBL/GenBank/DDBJ databases">
        <authorList>
            <consortium name="DOE Joint Genome Institute"/>
            <person name="Haridas S."/>
            <person name="Albert R."/>
            <person name="Binder M."/>
            <person name="Bloem J."/>
            <person name="Labutti K."/>
            <person name="Salamov A."/>
            <person name="Andreopoulos B."/>
            <person name="Baker S.E."/>
            <person name="Barry K."/>
            <person name="Bills G."/>
            <person name="Bluhm B.H."/>
            <person name="Cannon C."/>
            <person name="Castanera R."/>
            <person name="Culley D.E."/>
            <person name="Daum C."/>
            <person name="Ezra D."/>
            <person name="Gonzalez J.B."/>
            <person name="Henrissat B."/>
            <person name="Kuo A."/>
            <person name="Liang C."/>
            <person name="Lipzen A."/>
            <person name="Lutzoni F."/>
            <person name="Magnuson J."/>
            <person name="Mondo S."/>
            <person name="Nolan M."/>
            <person name="Ohm R."/>
            <person name="Pangilinan J."/>
            <person name="Park H.-J."/>
            <person name="Ramirez L."/>
            <person name="Alfaro M."/>
            <person name="Sun H."/>
            <person name="Tritt A."/>
            <person name="Yoshinaga Y."/>
            <person name="Zwiers L.-H."/>
            <person name="Turgeon B.G."/>
            <person name="Goodwin S.B."/>
            <person name="Spatafora J.W."/>
            <person name="Crous P.W."/>
            <person name="Grigoriev I.V."/>
        </authorList>
    </citation>
    <scope>NUCLEOTIDE SEQUENCE</scope>
    <source>
        <strain evidence="4 6">CBS 781.70</strain>
    </source>
</reference>